<reference evidence="1" key="1">
    <citation type="submission" date="2020-05" db="EMBL/GenBank/DDBJ databases">
        <title>Nod-independent and nitrogen-fixing Bradyrhizobium aeschynomene sp. nov. isolated from nodules of Aeschynomene indica.</title>
        <authorList>
            <person name="Zhang Z."/>
        </authorList>
    </citation>
    <scope>NUCLEOTIDE SEQUENCE</scope>
    <source>
        <strain evidence="1">83012</strain>
    </source>
</reference>
<evidence type="ECO:0000313" key="2">
    <source>
        <dbReference type="Proteomes" id="UP000886476"/>
    </source>
</evidence>
<keyword evidence="2" id="KW-1185">Reference proteome</keyword>
<organism evidence="1 2">
    <name type="scientific">Bradyrhizobium aeschynomenes</name>
    <dbReference type="NCBI Taxonomy" id="2734909"/>
    <lineage>
        <taxon>Bacteria</taxon>
        <taxon>Pseudomonadati</taxon>
        <taxon>Pseudomonadota</taxon>
        <taxon>Alphaproteobacteria</taxon>
        <taxon>Hyphomicrobiales</taxon>
        <taxon>Nitrobacteraceae</taxon>
        <taxon>Bradyrhizobium</taxon>
    </lineage>
</organism>
<dbReference type="EMBL" id="JABFDN010000001">
    <property type="protein sequence ID" value="NPU64376.1"/>
    <property type="molecule type" value="Genomic_DNA"/>
</dbReference>
<dbReference type="RefSeq" id="WP_172107825.1">
    <property type="nucleotide sequence ID" value="NZ_JABFDN010000001.1"/>
</dbReference>
<proteinExistence type="predicted"/>
<comment type="caution">
    <text evidence="1">The sequence shown here is derived from an EMBL/GenBank/DDBJ whole genome shotgun (WGS) entry which is preliminary data.</text>
</comment>
<sequence>MPRRPAKVTQADIARAIRAAKEAGAAEVVVDTDGVIRIALTSSAQSTRQPKINFDEIWTPSEALARRLNGTESG</sequence>
<accession>A0ABX2C7Z3</accession>
<gene>
    <name evidence="1" type="ORF">HL667_05140</name>
</gene>
<protein>
    <submittedName>
        <fullName evidence="1">Uncharacterized protein</fullName>
    </submittedName>
</protein>
<name>A0ABX2C7Z3_9BRAD</name>
<dbReference type="Proteomes" id="UP000886476">
    <property type="component" value="Unassembled WGS sequence"/>
</dbReference>
<evidence type="ECO:0000313" key="1">
    <source>
        <dbReference type="EMBL" id="NPU64376.1"/>
    </source>
</evidence>